<keyword evidence="10" id="KW-1185">Reference proteome</keyword>
<evidence type="ECO:0000256" key="3">
    <source>
        <dbReference type="ARBA" id="ARBA00022664"/>
    </source>
</evidence>
<dbReference type="GO" id="GO:0005681">
    <property type="term" value="C:spliceosomal complex"/>
    <property type="evidence" value="ECO:0007669"/>
    <property type="project" value="UniProtKB-KW"/>
</dbReference>
<dbReference type="InterPro" id="IPR051372">
    <property type="entry name" value="CWC21"/>
</dbReference>
<feature type="compositionally biased region" description="Basic and acidic residues" evidence="7">
    <location>
        <begin position="542"/>
        <end position="551"/>
    </location>
</feature>
<evidence type="ECO:0000313" key="9">
    <source>
        <dbReference type="EMBL" id="KAB1204510.1"/>
    </source>
</evidence>
<dbReference type="OrthoDB" id="10267305at2759"/>
<comment type="caution">
    <text evidence="9">The sequence shown here is derived from an EMBL/GenBank/DDBJ whole genome shotgun (WGS) entry which is preliminary data.</text>
</comment>
<gene>
    <name evidence="9" type="ORF">CJ030_MR8G021838</name>
</gene>
<dbReference type="Proteomes" id="UP000516437">
    <property type="component" value="Chromosome 8"/>
</dbReference>
<dbReference type="EMBL" id="RXIC02000026">
    <property type="protein sequence ID" value="KAB1204510.1"/>
    <property type="molecule type" value="Genomic_DNA"/>
</dbReference>
<dbReference type="PANTHER" id="PTHR36562:SF5">
    <property type="entry name" value="SERINE_ARGININE REPETITIVE MATRIX 2"/>
    <property type="match status" value="1"/>
</dbReference>
<evidence type="ECO:0000256" key="1">
    <source>
        <dbReference type="ARBA" id="ARBA00004123"/>
    </source>
</evidence>
<feature type="compositionally biased region" description="Basic and acidic residues" evidence="7">
    <location>
        <begin position="560"/>
        <end position="602"/>
    </location>
</feature>
<name>A0A6A1UZK0_9ROSI</name>
<sequence length="634" mass="72585">MYNGIGLQTPRGSGTNGYIQGNKFFIRPKSGRLAETTKGFEANQGTGGVTRKANKDILEHDRKRQIELKLVILQDTLIDQGYTDAETAEKLEEARKTLEAAASQDGSVAIVAAENKLSDTQTHQIAARKEKQLETLRAAFGIQSSEIDEQNIEANDEAADGRKNGPNGNIKREHAFLDREFRSKKNMEEDQKAQKYDKKKAVKESRHHKKKESKKRRHESDSSDTDSSEEHAKVFQKKQHRGNGASDNESDSDIDVDKKRKPSKKSKKSKNHGSDDSDSNSDSDGNFNVRKTSKKHKKSRVHNSDDSEFAMDSDIDVDKKPKTPNKHKKNRKHDSDGSDSATDNDDIDHESSKKGSKYNKSSRRHGSGDDSGFEGSSKRRIQNENQQREGSRRHESDDSDSELEKKRSQLEKQRHQQSSSRQKERGDSNKEDHRKSHNGRLGKSSRMDDVDDEYDPDRARKYKREITDRSQRTGRHDREKDDDDFGDGTNKKIEKGKIRRHDTDDVDPDVIYDRRNDKKTAGRQNPPEKVSVSPIDDDFDSELLKSDRDAVDGSSFRSQEVMKWKRNLNDGKEDGQPESKRRNRYSEKEAEYGAEQWKDSKIEYYQLKTRAYPSKDDQKREGKDDQKREGLHTA</sequence>
<comment type="subcellular location">
    <subcellularLocation>
        <location evidence="1">Nucleus</location>
    </subcellularLocation>
</comment>
<feature type="domain" description="CWF21" evidence="8">
    <location>
        <begin position="58"/>
        <end position="100"/>
    </location>
</feature>
<dbReference type="PANTHER" id="PTHR36562">
    <property type="entry name" value="SERINE/ARGININE REPETITIVE MATRIX 2"/>
    <property type="match status" value="1"/>
</dbReference>
<keyword evidence="5" id="KW-0508">mRNA splicing</keyword>
<evidence type="ECO:0000259" key="8">
    <source>
        <dbReference type="Pfam" id="PF08312"/>
    </source>
</evidence>
<reference evidence="9 10" key="1">
    <citation type="journal article" date="2019" name="Plant Biotechnol. J.">
        <title>The red bayberry genome and genetic basis of sex determination.</title>
        <authorList>
            <person name="Jia H.M."/>
            <person name="Jia H.J."/>
            <person name="Cai Q.L."/>
            <person name="Wang Y."/>
            <person name="Zhao H.B."/>
            <person name="Yang W.F."/>
            <person name="Wang G.Y."/>
            <person name="Li Y.H."/>
            <person name="Zhan D.L."/>
            <person name="Shen Y.T."/>
            <person name="Niu Q.F."/>
            <person name="Chang L."/>
            <person name="Qiu J."/>
            <person name="Zhao L."/>
            <person name="Xie H.B."/>
            <person name="Fu W.Y."/>
            <person name="Jin J."/>
            <person name="Li X.W."/>
            <person name="Jiao Y."/>
            <person name="Zhou C.C."/>
            <person name="Tu T."/>
            <person name="Chai C.Y."/>
            <person name="Gao J.L."/>
            <person name="Fan L.J."/>
            <person name="van de Weg E."/>
            <person name="Wang J.Y."/>
            <person name="Gao Z.S."/>
        </authorList>
    </citation>
    <scope>NUCLEOTIDE SEQUENCE [LARGE SCALE GENOMIC DNA]</scope>
    <source>
        <tissue evidence="9">Leaves</tissue>
    </source>
</reference>
<keyword evidence="3" id="KW-0507">mRNA processing</keyword>
<keyword evidence="6" id="KW-0539">Nucleus</keyword>
<accession>A0A6A1UZK0</accession>
<feature type="compositionally biased region" description="Basic residues" evidence="7">
    <location>
        <begin position="354"/>
        <end position="365"/>
    </location>
</feature>
<dbReference type="Gene3D" id="6.10.140.420">
    <property type="match status" value="1"/>
</dbReference>
<dbReference type="InterPro" id="IPR013170">
    <property type="entry name" value="mRNA_splic_Cwf21_dom"/>
</dbReference>
<feature type="compositionally biased region" description="Basic and acidic residues" evidence="7">
    <location>
        <begin position="386"/>
        <end position="414"/>
    </location>
</feature>
<feature type="compositionally biased region" description="Acidic residues" evidence="7">
    <location>
        <begin position="147"/>
        <end position="158"/>
    </location>
</feature>
<feature type="compositionally biased region" description="Basic residues" evidence="7">
    <location>
        <begin position="259"/>
        <end position="271"/>
    </location>
</feature>
<dbReference type="GO" id="GO:0006397">
    <property type="term" value="P:mRNA processing"/>
    <property type="evidence" value="ECO:0007669"/>
    <property type="project" value="UniProtKB-KW"/>
</dbReference>
<keyword evidence="4" id="KW-0747">Spliceosome</keyword>
<feature type="compositionally biased region" description="Basic and acidic residues" evidence="7">
    <location>
        <begin position="511"/>
        <end position="520"/>
    </location>
</feature>
<feature type="compositionally biased region" description="Basic and acidic residues" evidence="7">
    <location>
        <begin position="456"/>
        <end position="479"/>
    </location>
</feature>
<feature type="region of interest" description="Disordered" evidence="7">
    <location>
        <begin position="147"/>
        <end position="634"/>
    </location>
</feature>
<evidence type="ECO:0000256" key="7">
    <source>
        <dbReference type="SAM" id="MobiDB-lite"/>
    </source>
</evidence>
<dbReference type="CDD" id="cd21372">
    <property type="entry name" value="cwf21_CWC21-like"/>
    <property type="match status" value="1"/>
</dbReference>
<protein>
    <submittedName>
        <fullName evidence="9">Serine/arginine repetitive matrix protein 2</fullName>
    </submittedName>
</protein>
<feature type="compositionally biased region" description="Acidic residues" evidence="7">
    <location>
        <begin position="306"/>
        <end position="315"/>
    </location>
</feature>
<evidence type="ECO:0000256" key="6">
    <source>
        <dbReference type="ARBA" id="ARBA00023242"/>
    </source>
</evidence>
<feature type="compositionally biased region" description="Basic and acidic residues" evidence="7">
    <location>
        <begin position="613"/>
        <end position="634"/>
    </location>
</feature>
<feature type="compositionally biased region" description="Basic and acidic residues" evidence="7">
    <location>
        <begin position="170"/>
        <end position="196"/>
    </location>
</feature>
<dbReference type="AlphaFoldDB" id="A0A6A1UZK0"/>
<comment type="similarity">
    <text evidence="2">Belongs to the CWC21 family.</text>
</comment>
<evidence type="ECO:0000313" key="10">
    <source>
        <dbReference type="Proteomes" id="UP000516437"/>
    </source>
</evidence>
<feature type="compositionally biased region" description="Basic residues" evidence="7">
    <location>
        <begin position="197"/>
        <end position="217"/>
    </location>
</feature>
<feature type="compositionally biased region" description="Basic residues" evidence="7">
    <location>
        <begin position="291"/>
        <end position="301"/>
    </location>
</feature>
<evidence type="ECO:0000256" key="2">
    <source>
        <dbReference type="ARBA" id="ARBA00005954"/>
    </source>
</evidence>
<feature type="compositionally biased region" description="Basic residues" evidence="7">
    <location>
        <begin position="322"/>
        <end position="332"/>
    </location>
</feature>
<feature type="compositionally biased region" description="Basic and acidic residues" evidence="7">
    <location>
        <begin position="421"/>
        <end position="434"/>
    </location>
</feature>
<evidence type="ECO:0000256" key="4">
    <source>
        <dbReference type="ARBA" id="ARBA00022728"/>
    </source>
</evidence>
<dbReference type="Pfam" id="PF08312">
    <property type="entry name" value="cwf21"/>
    <property type="match status" value="1"/>
</dbReference>
<organism evidence="9 10">
    <name type="scientific">Morella rubra</name>
    <name type="common">Chinese bayberry</name>
    <dbReference type="NCBI Taxonomy" id="262757"/>
    <lineage>
        <taxon>Eukaryota</taxon>
        <taxon>Viridiplantae</taxon>
        <taxon>Streptophyta</taxon>
        <taxon>Embryophyta</taxon>
        <taxon>Tracheophyta</taxon>
        <taxon>Spermatophyta</taxon>
        <taxon>Magnoliopsida</taxon>
        <taxon>eudicotyledons</taxon>
        <taxon>Gunneridae</taxon>
        <taxon>Pentapetalae</taxon>
        <taxon>rosids</taxon>
        <taxon>fabids</taxon>
        <taxon>Fagales</taxon>
        <taxon>Myricaceae</taxon>
        <taxon>Morella</taxon>
    </lineage>
</organism>
<dbReference type="GO" id="GO:0008380">
    <property type="term" value="P:RNA splicing"/>
    <property type="evidence" value="ECO:0007669"/>
    <property type="project" value="UniProtKB-KW"/>
</dbReference>
<proteinExistence type="inferred from homology"/>
<evidence type="ECO:0000256" key="5">
    <source>
        <dbReference type="ARBA" id="ARBA00023187"/>
    </source>
</evidence>